<protein>
    <submittedName>
        <fullName evidence="2">Uncharacterized protein</fullName>
    </submittedName>
</protein>
<dbReference type="WBParaSite" id="SSTP_0000454700.1">
    <property type="protein sequence ID" value="SSTP_0000454700.1"/>
    <property type="gene ID" value="SSTP_0000454700"/>
</dbReference>
<evidence type="ECO:0000313" key="2">
    <source>
        <dbReference type="WBParaSite" id="SSTP_0000454700.1"/>
    </source>
</evidence>
<dbReference type="AlphaFoldDB" id="A0A0K0E4X8"/>
<name>A0A0K0E4X8_STRER</name>
<feature type="transmembrane region" description="Helical" evidence="1">
    <location>
        <begin position="50"/>
        <end position="69"/>
    </location>
</feature>
<sequence length="71" mass="8218">MNKNYNIYEVLKLYAAGDHRNLDYNPAFVKMMQRGIPNSANKPPTVDLTINFKMLAIIFIAIIITCYIYKC</sequence>
<accession>A0A0K0E4X8</accession>
<organism evidence="2">
    <name type="scientific">Strongyloides stercoralis</name>
    <name type="common">Threadworm</name>
    <dbReference type="NCBI Taxonomy" id="6248"/>
    <lineage>
        <taxon>Eukaryota</taxon>
        <taxon>Metazoa</taxon>
        <taxon>Ecdysozoa</taxon>
        <taxon>Nematoda</taxon>
        <taxon>Chromadorea</taxon>
        <taxon>Rhabditida</taxon>
        <taxon>Tylenchina</taxon>
        <taxon>Panagrolaimomorpha</taxon>
        <taxon>Strongyloidoidea</taxon>
        <taxon>Strongyloididae</taxon>
        <taxon>Strongyloides</taxon>
    </lineage>
</organism>
<keyword evidence="1" id="KW-0472">Membrane</keyword>
<proteinExistence type="predicted"/>
<reference evidence="2" key="1">
    <citation type="submission" date="2015-08" db="UniProtKB">
        <authorList>
            <consortium name="WormBaseParasite"/>
        </authorList>
    </citation>
    <scope>IDENTIFICATION</scope>
</reference>
<keyword evidence="1" id="KW-0812">Transmembrane</keyword>
<keyword evidence="1" id="KW-1133">Transmembrane helix</keyword>
<evidence type="ECO:0000256" key="1">
    <source>
        <dbReference type="SAM" id="Phobius"/>
    </source>
</evidence>